<dbReference type="GO" id="GO:0001671">
    <property type="term" value="F:ATPase activator activity"/>
    <property type="evidence" value="ECO:0007669"/>
    <property type="project" value="InterPro"/>
</dbReference>
<keyword evidence="6" id="KW-1185">Reference proteome</keyword>
<dbReference type="SUPFAM" id="SSF47144">
    <property type="entry name" value="HSC20 (HSCB), C-terminal oligomerisation domain"/>
    <property type="match status" value="1"/>
</dbReference>
<dbReference type="SUPFAM" id="SSF46565">
    <property type="entry name" value="Chaperone J-domain"/>
    <property type="match status" value="1"/>
</dbReference>
<sequence>MQSKLHPDKFAQATEHEKEISDEHSRRLNESYKTLSEPLLRAKYLLKILGETDASGKDLDPSSLMEMMEWNERVAEMSSSEELTAEKDIVQKEIDEILAGLGKLFAEKNLEGVRTEITMLSYLYSLRSLIDKRLEKELSMKM</sequence>
<dbReference type="AlphaFoldDB" id="A0A2G9UK09"/>
<dbReference type="Pfam" id="PF07743">
    <property type="entry name" value="HSCB_C"/>
    <property type="match status" value="1"/>
</dbReference>
<dbReference type="Proteomes" id="UP000230423">
    <property type="component" value="Unassembled WGS sequence"/>
</dbReference>
<dbReference type="Gene3D" id="1.10.287.110">
    <property type="entry name" value="DnaJ domain"/>
    <property type="match status" value="1"/>
</dbReference>
<protein>
    <submittedName>
        <fullName evidence="5">Fe-S protein assembly co-chaperone HscB</fullName>
    </submittedName>
</protein>
<keyword evidence="2" id="KW-0143">Chaperone</keyword>
<name>A0A2G9UK09_TELCI</name>
<proteinExistence type="inferred from homology"/>
<evidence type="ECO:0000313" key="6">
    <source>
        <dbReference type="Proteomes" id="UP000230423"/>
    </source>
</evidence>
<dbReference type="PANTHER" id="PTHR14021">
    <property type="entry name" value="IRON-SULFUR CLUSTER CO-CHAPERONE PROTEIN HSCB"/>
    <property type="match status" value="1"/>
</dbReference>
<evidence type="ECO:0000256" key="2">
    <source>
        <dbReference type="ARBA" id="ARBA00023186"/>
    </source>
</evidence>
<reference evidence="5 6" key="1">
    <citation type="submission" date="2015-09" db="EMBL/GenBank/DDBJ databases">
        <title>Draft genome of the parasitic nematode Teladorsagia circumcincta isolate WARC Sus (inbred).</title>
        <authorList>
            <person name="Mitreva M."/>
        </authorList>
    </citation>
    <scope>NUCLEOTIDE SEQUENCE [LARGE SCALE GENOMIC DNA]</scope>
    <source>
        <strain evidence="5 6">S</strain>
    </source>
</reference>
<evidence type="ECO:0000259" key="4">
    <source>
        <dbReference type="Pfam" id="PF07743"/>
    </source>
</evidence>
<dbReference type="Gene3D" id="1.20.1280.20">
    <property type="entry name" value="HscB, C-terminal domain"/>
    <property type="match status" value="1"/>
</dbReference>
<accession>A0A2G9UK09</accession>
<dbReference type="GO" id="GO:0051087">
    <property type="term" value="F:protein-folding chaperone binding"/>
    <property type="evidence" value="ECO:0007669"/>
    <property type="project" value="InterPro"/>
</dbReference>
<evidence type="ECO:0000256" key="1">
    <source>
        <dbReference type="ARBA" id="ARBA00010476"/>
    </source>
</evidence>
<gene>
    <name evidence="5" type="ORF">TELCIR_07542</name>
</gene>
<dbReference type="InterPro" id="IPR004640">
    <property type="entry name" value="HscB"/>
</dbReference>
<feature type="region of interest" description="Disordered" evidence="3">
    <location>
        <begin position="1"/>
        <end position="27"/>
    </location>
</feature>
<evidence type="ECO:0000256" key="3">
    <source>
        <dbReference type="SAM" id="MobiDB-lite"/>
    </source>
</evidence>
<dbReference type="EMBL" id="KZ346217">
    <property type="protein sequence ID" value="PIO70598.1"/>
    <property type="molecule type" value="Genomic_DNA"/>
</dbReference>
<dbReference type="GO" id="GO:0005739">
    <property type="term" value="C:mitochondrion"/>
    <property type="evidence" value="ECO:0007669"/>
    <property type="project" value="TreeGrafter"/>
</dbReference>
<feature type="domain" description="Co-chaperone HscB C-terminal oligomerisation" evidence="4">
    <location>
        <begin position="60"/>
        <end position="130"/>
    </location>
</feature>
<organism evidence="5 6">
    <name type="scientific">Teladorsagia circumcincta</name>
    <name type="common">Brown stomach worm</name>
    <name type="synonym">Ostertagia circumcincta</name>
    <dbReference type="NCBI Taxonomy" id="45464"/>
    <lineage>
        <taxon>Eukaryota</taxon>
        <taxon>Metazoa</taxon>
        <taxon>Ecdysozoa</taxon>
        <taxon>Nematoda</taxon>
        <taxon>Chromadorea</taxon>
        <taxon>Rhabditida</taxon>
        <taxon>Rhabditina</taxon>
        <taxon>Rhabditomorpha</taxon>
        <taxon>Strongyloidea</taxon>
        <taxon>Trichostrongylidae</taxon>
        <taxon>Teladorsagia</taxon>
    </lineage>
</organism>
<dbReference type="OrthoDB" id="277802at2759"/>
<dbReference type="GO" id="GO:0044571">
    <property type="term" value="P:[2Fe-2S] cluster assembly"/>
    <property type="evidence" value="ECO:0007669"/>
    <property type="project" value="InterPro"/>
</dbReference>
<dbReference type="InterPro" id="IPR009073">
    <property type="entry name" value="HscB_oligo_C"/>
</dbReference>
<comment type="similarity">
    <text evidence="1">Belongs to the HscB family.</text>
</comment>
<dbReference type="PANTHER" id="PTHR14021:SF15">
    <property type="entry name" value="IRON-SULFUR CLUSTER CO-CHAPERONE PROTEIN HSCB"/>
    <property type="match status" value="1"/>
</dbReference>
<dbReference type="GO" id="GO:0051259">
    <property type="term" value="P:protein complex oligomerization"/>
    <property type="evidence" value="ECO:0007669"/>
    <property type="project" value="InterPro"/>
</dbReference>
<dbReference type="NCBIfam" id="TIGR00714">
    <property type="entry name" value="hscB"/>
    <property type="match status" value="1"/>
</dbReference>
<dbReference type="InterPro" id="IPR036386">
    <property type="entry name" value="HscB_C_sf"/>
</dbReference>
<dbReference type="InterPro" id="IPR036869">
    <property type="entry name" value="J_dom_sf"/>
</dbReference>
<evidence type="ECO:0000313" key="5">
    <source>
        <dbReference type="EMBL" id="PIO70598.1"/>
    </source>
</evidence>